<organism evidence="1 2">
    <name type="scientific">Caenorhabditis japonica</name>
    <dbReference type="NCBI Taxonomy" id="281687"/>
    <lineage>
        <taxon>Eukaryota</taxon>
        <taxon>Metazoa</taxon>
        <taxon>Ecdysozoa</taxon>
        <taxon>Nematoda</taxon>
        <taxon>Chromadorea</taxon>
        <taxon>Rhabditida</taxon>
        <taxon>Rhabditina</taxon>
        <taxon>Rhabditomorpha</taxon>
        <taxon>Rhabditoidea</taxon>
        <taxon>Rhabditidae</taxon>
        <taxon>Peloderinae</taxon>
        <taxon>Caenorhabditis</taxon>
    </lineage>
</organism>
<dbReference type="AlphaFoldDB" id="A0A8R1HZ62"/>
<evidence type="ECO:0000313" key="2">
    <source>
        <dbReference type="Proteomes" id="UP000005237"/>
    </source>
</evidence>
<evidence type="ECO:0000313" key="1">
    <source>
        <dbReference type="EnsemblMetazoa" id="CJA12682.1"/>
    </source>
</evidence>
<protein>
    <submittedName>
        <fullName evidence="1">Uncharacterized protein</fullName>
    </submittedName>
</protein>
<dbReference type="Proteomes" id="UP000005237">
    <property type="component" value="Unassembled WGS sequence"/>
</dbReference>
<name>A0A8R1HZ62_CAEJA</name>
<keyword evidence="2" id="KW-1185">Reference proteome</keyword>
<dbReference type="EnsemblMetazoa" id="CJA12682.1">
    <property type="protein sequence ID" value="CJA12682.1"/>
    <property type="gene ID" value="WBGene00131886"/>
</dbReference>
<reference evidence="2" key="1">
    <citation type="submission" date="2010-08" db="EMBL/GenBank/DDBJ databases">
        <authorList>
            <consortium name="Caenorhabditis japonica Sequencing Consortium"/>
            <person name="Wilson R.K."/>
        </authorList>
    </citation>
    <scope>NUCLEOTIDE SEQUENCE [LARGE SCALE GENOMIC DNA]</scope>
    <source>
        <strain evidence="2">DF5081</strain>
    </source>
</reference>
<accession>A0A8R1HZ62</accession>
<reference evidence="1" key="2">
    <citation type="submission" date="2022-06" db="UniProtKB">
        <authorList>
            <consortium name="EnsemblMetazoa"/>
        </authorList>
    </citation>
    <scope>IDENTIFICATION</scope>
    <source>
        <strain evidence="1">DF5081</strain>
    </source>
</reference>
<proteinExistence type="predicted"/>
<sequence>MDESCKFERNVKAEIKRTKGYHRLTKFPYVRAITVQLASSWRVMVFHQRSDLPQIFNDFVKNFKVMAEKINSLPLAEKQHISSGYSNLSSLNMSITNLASESEKLPSKLVIKKESLKSFGEMISVFYEVQLPLLDFDLMTKTLYDLRSTSIGRSQEVYNETDEFELLNDTDGKTTLLIWKK</sequence>